<organism evidence="1 2">
    <name type="scientific">Endozoicomonas elysicola</name>
    <dbReference type="NCBI Taxonomy" id="305900"/>
    <lineage>
        <taxon>Bacteria</taxon>
        <taxon>Pseudomonadati</taxon>
        <taxon>Pseudomonadota</taxon>
        <taxon>Gammaproteobacteria</taxon>
        <taxon>Oceanospirillales</taxon>
        <taxon>Endozoicomonadaceae</taxon>
        <taxon>Endozoicomonas</taxon>
    </lineage>
</organism>
<sequence>MLIQDINESPKLQEGIEKELCRRFPENYEEGVRAFFTTYHNGVNVLQSLQCLHASDERYHRFYSPLDFIKGILDNIYSGLPTVTSIEDSTLHVEYKPLNRSEIKTDWRELDENPDYVRGSVVSIKKELLSSPKARIETKEDLDRWFLMIKRVLPAKRIDNGCFQRCAFTESLLNAMGLETQIVTIYPEKGAYQVKFNPDSRYQLDVNWTQHRVCAVKLPGSDELYILDFPYDETIPLSMHPNIYSGNRWESCDPEQDPEPRSKNVSYGYSTISFLQREWRAQQLSDTENYAPDKPKNSLYFQSMTWDKQSRQWKHRESEQ</sequence>
<dbReference type="EMBL" id="JOJP01000001">
    <property type="protein sequence ID" value="KEI72256.1"/>
    <property type="molecule type" value="Genomic_DNA"/>
</dbReference>
<dbReference type="AlphaFoldDB" id="A0A081KDN0"/>
<dbReference type="Proteomes" id="UP000027997">
    <property type="component" value="Unassembled WGS sequence"/>
</dbReference>
<evidence type="ECO:0000313" key="1">
    <source>
        <dbReference type="EMBL" id="KEI72256.1"/>
    </source>
</evidence>
<proteinExistence type="predicted"/>
<name>A0A081KDN0_9GAMM</name>
<gene>
    <name evidence="1" type="ORF">GV64_17305</name>
</gene>
<protein>
    <submittedName>
        <fullName evidence="1">Uncharacterized protein</fullName>
    </submittedName>
</protein>
<comment type="caution">
    <text evidence="1">The sequence shown here is derived from an EMBL/GenBank/DDBJ whole genome shotgun (WGS) entry which is preliminary data.</text>
</comment>
<keyword evidence="2" id="KW-1185">Reference proteome</keyword>
<reference evidence="1 2" key="1">
    <citation type="submission" date="2014-06" db="EMBL/GenBank/DDBJ databases">
        <title>Whole Genome Sequences of Three Symbiotic Endozoicomonas Bacteria.</title>
        <authorList>
            <person name="Neave M.J."/>
            <person name="Apprill A."/>
            <person name="Voolstra C.R."/>
        </authorList>
    </citation>
    <scope>NUCLEOTIDE SEQUENCE [LARGE SCALE GENOMIC DNA]</scope>
    <source>
        <strain evidence="1 2">DSM 22380</strain>
    </source>
</reference>
<accession>A0A081KDN0</accession>
<evidence type="ECO:0000313" key="2">
    <source>
        <dbReference type="Proteomes" id="UP000027997"/>
    </source>
</evidence>